<feature type="domain" description="Fucosyltransferase N-terminal" evidence="13">
    <location>
        <begin position="48"/>
        <end position="145"/>
    </location>
</feature>
<evidence type="ECO:0000256" key="1">
    <source>
        <dbReference type="ARBA" id="ARBA00004447"/>
    </source>
</evidence>
<evidence type="ECO:0000256" key="5">
    <source>
        <dbReference type="ARBA" id="ARBA00022679"/>
    </source>
</evidence>
<dbReference type="SUPFAM" id="SSF53756">
    <property type="entry name" value="UDP-Glycosyltransferase/glycogen phosphorylase"/>
    <property type="match status" value="1"/>
</dbReference>
<keyword evidence="7" id="KW-0735">Signal-anchor</keyword>
<evidence type="ECO:0000256" key="8">
    <source>
        <dbReference type="ARBA" id="ARBA00022989"/>
    </source>
</evidence>
<keyword evidence="10" id="KW-0325">Glycoprotein</keyword>
<protein>
    <recommendedName>
        <fullName evidence="11">Fucosyltransferase</fullName>
        <ecNumber evidence="11">2.4.1.-</ecNumber>
    </recommendedName>
</protein>
<evidence type="ECO:0000256" key="10">
    <source>
        <dbReference type="ARBA" id="ARBA00023180"/>
    </source>
</evidence>
<dbReference type="InterPro" id="IPR031481">
    <property type="entry name" value="Glyco_tran_10_N"/>
</dbReference>
<evidence type="ECO:0000256" key="2">
    <source>
        <dbReference type="ARBA" id="ARBA00004922"/>
    </source>
</evidence>
<dbReference type="Pfam" id="PF17039">
    <property type="entry name" value="Glyco_tran_10_N"/>
    <property type="match status" value="1"/>
</dbReference>
<reference evidence="14 15" key="1">
    <citation type="journal article" date="2015" name="Nat. Commun.">
        <title>Lucilia cuprina genome unlocks parasitic fly biology to underpin future interventions.</title>
        <authorList>
            <person name="Anstead C.A."/>
            <person name="Korhonen P.K."/>
            <person name="Young N.D."/>
            <person name="Hall R.S."/>
            <person name="Jex A.R."/>
            <person name="Murali S.C."/>
            <person name="Hughes D.S."/>
            <person name="Lee S.F."/>
            <person name="Perry T."/>
            <person name="Stroehlein A.J."/>
            <person name="Ansell B.R."/>
            <person name="Breugelmans B."/>
            <person name="Hofmann A."/>
            <person name="Qu J."/>
            <person name="Dugan S."/>
            <person name="Lee S.L."/>
            <person name="Chao H."/>
            <person name="Dinh H."/>
            <person name="Han Y."/>
            <person name="Doddapaneni H.V."/>
            <person name="Worley K.C."/>
            <person name="Muzny D.M."/>
            <person name="Ioannidis P."/>
            <person name="Waterhouse R.M."/>
            <person name="Zdobnov E.M."/>
            <person name="James P.J."/>
            <person name="Bagnall N.H."/>
            <person name="Kotze A.C."/>
            <person name="Gibbs R.A."/>
            <person name="Richards S."/>
            <person name="Batterham P."/>
            <person name="Gasser R.B."/>
        </authorList>
    </citation>
    <scope>NUCLEOTIDE SEQUENCE [LARGE SCALE GENOMIC DNA]</scope>
    <source>
        <strain evidence="14 15">LS</strain>
        <tissue evidence="14">Full body</tissue>
    </source>
</reference>
<dbReference type="EMBL" id="JRES01000418">
    <property type="protein sequence ID" value="KNC31440.1"/>
    <property type="molecule type" value="Genomic_DNA"/>
</dbReference>
<dbReference type="OrthoDB" id="9993460at2759"/>
<dbReference type="UniPathway" id="UPA00378"/>
<name>A0A0L0CGS7_LUCCU</name>
<dbReference type="Pfam" id="PF00852">
    <property type="entry name" value="Glyco_transf_10"/>
    <property type="match status" value="1"/>
</dbReference>
<dbReference type="GO" id="GO:0046920">
    <property type="term" value="F:alpha-(1-&gt;3)-fucosyltransferase activity"/>
    <property type="evidence" value="ECO:0007669"/>
    <property type="project" value="TreeGrafter"/>
</dbReference>
<dbReference type="Proteomes" id="UP000037069">
    <property type="component" value="Unassembled WGS sequence"/>
</dbReference>
<comment type="caution">
    <text evidence="14">The sequence shown here is derived from an EMBL/GenBank/DDBJ whole genome shotgun (WGS) entry which is preliminary data.</text>
</comment>
<keyword evidence="15" id="KW-1185">Reference proteome</keyword>
<accession>A0A0L0CGS7</accession>
<evidence type="ECO:0000256" key="6">
    <source>
        <dbReference type="ARBA" id="ARBA00022692"/>
    </source>
</evidence>
<keyword evidence="4 11" id="KW-0328">Glycosyltransferase</keyword>
<dbReference type="GO" id="GO:0032580">
    <property type="term" value="C:Golgi cisterna membrane"/>
    <property type="evidence" value="ECO:0007669"/>
    <property type="project" value="UniProtKB-SubCell"/>
</dbReference>
<evidence type="ECO:0000313" key="14">
    <source>
        <dbReference type="EMBL" id="KNC31440.1"/>
    </source>
</evidence>
<keyword evidence="11" id="KW-0333">Golgi apparatus</keyword>
<comment type="similarity">
    <text evidence="3 11">Belongs to the glycosyltransferase 10 family.</text>
</comment>
<keyword evidence="8 11" id="KW-1133">Transmembrane helix</keyword>
<dbReference type="AlphaFoldDB" id="A0A0L0CGS7"/>
<evidence type="ECO:0000256" key="4">
    <source>
        <dbReference type="ARBA" id="ARBA00022676"/>
    </source>
</evidence>
<feature type="transmembrane region" description="Helical" evidence="11">
    <location>
        <begin position="12"/>
        <end position="30"/>
    </location>
</feature>
<comment type="subcellular location">
    <subcellularLocation>
        <location evidence="1 11">Golgi apparatus</location>
        <location evidence="1 11">Golgi stack membrane</location>
        <topology evidence="1 11">Single-pass type II membrane protein</topology>
    </subcellularLocation>
</comment>
<proteinExistence type="inferred from homology"/>
<keyword evidence="6 11" id="KW-0812">Transmembrane</keyword>
<dbReference type="Gene3D" id="3.40.50.11660">
    <property type="entry name" value="Glycosyl transferase family 10, C-terminal domain"/>
    <property type="match status" value="1"/>
</dbReference>
<dbReference type="PANTHER" id="PTHR11929">
    <property type="entry name" value="ALPHA- 1,3 -FUCOSYLTRANSFERASE"/>
    <property type="match status" value="1"/>
</dbReference>
<dbReference type="EC" id="2.4.1.-" evidence="11"/>
<gene>
    <name evidence="14" type="ORF">FF38_06887</name>
</gene>
<dbReference type="PANTHER" id="PTHR11929:SF194">
    <property type="entry name" value="ALPHA-(1,3)-FUCOSYLTRANSFERASE 10"/>
    <property type="match status" value="1"/>
</dbReference>
<evidence type="ECO:0000313" key="15">
    <source>
        <dbReference type="Proteomes" id="UP000037069"/>
    </source>
</evidence>
<dbReference type="InterPro" id="IPR038577">
    <property type="entry name" value="GT10-like_C_sf"/>
</dbReference>
<feature type="domain" description="Fucosyltransferase C-terminal" evidence="12">
    <location>
        <begin position="173"/>
        <end position="370"/>
    </location>
</feature>
<keyword evidence="9 11" id="KW-0472">Membrane</keyword>
<evidence type="ECO:0000256" key="7">
    <source>
        <dbReference type="ARBA" id="ARBA00022968"/>
    </source>
</evidence>
<keyword evidence="5 11" id="KW-0808">Transferase</keyword>
<dbReference type="InterPro" id="IPR055270">
    <property type="entry name" value="Glyco_tran_10_C"/>
</dbReference>
<dbReference type="InterPro" id="IPR001503">
    <property type="entry name" value="Glyco_trans_10"/>
</dbReference>
<organism evidence="14 15">
    <name type="scientific">Lucilia cuprina</name>
    <name type="common">Green bottle fly</name>
    <name type="synonym">Australian sheep blowfly</name>
    <dbReference type="NCBI Taxonomy" id="7375"/>
    <lineage>
        <taxon>Eukaryota</taxon>
        <taxon>Metazoa</taxon>
        <taxon>Ecdysozoa</taxon>
        <taxon>Arthropoda</taxon>
        <taxon>Hexapoda</taxon>
        <taxon>Insecta</taxon>
        <taxon>Pterygota</taxon>
        <taxon>Neoptera</taxon>
        <taxon>Endopterygota</taxon>
        <taxon>Diptera</taxon>
        <taxon>Brachycera</taxon>
        <taxon>Muscomorpha</taxon>
        <taxon>Oestroidea</taxon>
        <taxon>Calliphoridae</taxon>
        <taxon>Luciliinae</taxon>
        <taxon>Lucilia</taxon>
    </lineage>
</organism>
<evidence type="ECO:0000256" key="9">
    <source>
        <dbReference type="ARBA" id="ARBA00023136"/>
    </source>
</evidence>
<sequence>MLNLSLNKWKKLLLLIILIALIVIILGQLWQDHDEKKSHVKGGADGVPLIIWWTPLMSGYTETRMCDKYICKFTALRDEVDKAKAFLYYGSDIKIDDFPLPRKSHQLWGLMHEESPRNVAFMPYNDWLQHFNLTSTFSRHSDLPMTTYYLPHSDNLTTPAFTVPIGEKSRHKNQALVLFMQSDCDTMSGRDDYVKELMNYISVDSFGACLNNKELPESLQKIQQDYLNHLYAPELLKFMARYKFIIAYENGVCQDYITEKFWRPLIAGSIPIYFGSPSIKDWSPNEKSFIDISNFSSPKALATYLKELDANDRAYNSYLNHKYNMLQPITNKLLLNELGRRKSAMYTDNQFQSFECAVCSYLHEHDDTTQKHFANEQHYQCPHEPVYPPMSNKASNYDDWHSVMSIGKCKAALLDRLFKRNKNYTKDEFMDLLTKEVTLGKSAQNYASFSVKDILYETSDEAGTLITRFAKHVAQERQKICEQVPSDVKYSDYFPVSDMRYFEKELRNTPKEQLAAVIIYAFTYRSNADPNKFAIILNLLDSHALHNVDDMSADTILRTLYSFLFLIPNWMTRLDFYGRAMQRLYEEFEKDTNKSKEQFVQLCFYMGLSKKQTKYNVNKLLKSLMESHLSDYMKEMSTVDMALVSNAAYKTSNVIKSDEFNQRLLKEVLDISNTSNGNDALLVSFIKSMRLQRLHSPIVCEYIANICQDTQKLQQLQARGQVHLFAYLAENLWDSKECTQPLIEAITEQITLSRRRTAGHSATIRGKDIATFLWSCAQLNCSLSSIQFRTIENSLLDKLNTKEFNYFTDQLVECCLCLWTLGYKTKELLQAAVQLKSESTIKRQQPKVESRFTVLLSAAQIEEPDWCATVIKGFEAFNLKAKVHSYLFNNQDIPYQEIISQLLKEEFVASANISCPINGINIPGIHVKLAAPSHNQVFLEFMTPTQTLHFSKEPVAILRLKLRLLESLGHKVKLLSLSSALDSESLKNALIECSESDADIREPSKSSIKA</sequence>
<evidence type="ECO:0000256" key="3">
    <source>
        <dbReference type="ARBA" id="ARBA00008919"/>
    </source>
</evidence>
<comment type="pathway">
    <text evidence="2">Protein modification; protein glycosylation.</text>
</comment>
<evidence type="ECO:0000259" key="12">
    <source>
        <dbReference type="Pfam" id="PF00852"/>
    </source>
</evidence>
<evidence type="ECO:0000256" key="11">
    <source>
        <dbReference type="RuleBase" id="RU003832"/>
    </source>
</evidence>
<evidence type="ECO:0000259" key="13">
    <source>
        <dbReference type="Pfam" id="PF17039"/>
    </source>
</evidence>
<dbReference type="FunFam" id="3.40.50.11660:FF:000002">
    <property type="entry name" value="Alpha-(1,3)-fucosyltransferase"/>
    <property type="match status" value="1"/>
</dbReference>